<dbReference type="InterPro" id="IPR051725">
    <property type="entry name" value="SAM-SH3_domain_protein"/>
</dbReference>
<evidence type="ECO:0000259" key="6">
    <source>
        <dbReference type="PROSITE" id="PS50105"/>
    </source>
</evidence>
<name>A0A1S3JWH1_LINAN</name>
<gene>
    <name evidence="8" type="primary">LOC106176789</name>
</gene>
<dbReference type="KEGG" id="lak:106176789"/>
<dbReference type="GO" id="GO:0005737">
    <property type="term" value="C:cytoplasm"/>
    <property type="evidence" value="ECO:0007669"/>
    <property type="project" value="UniProtKB-SubCell"/>
</dbReference>
<dbReference type="InterPro" id="IPR013761">
    <property type="entry name" value="SAM/pointed_sf"/>
</dbReference>
<dbReference type="SUPFAM" id="SSF47769">
    <property type="entry name" value="SAM/Pointed domain"/>
    <property type="match status" value="1"/>
</dbReference>
<evidence type="ECO:0000313" key="8">
    <source>
        <dbReference type="RefSeq" id="XP_013414775.1"/>
    </source>
</evidence>
<evidence type="ECO:0000256" key="2">
    <source>
        <dbReference type="ARBA" id="ARBA00022490"/>
    </source>
</evidence>
<feature type="domain" description="SAM" evidence="6">
    <location>
        <begin position="1"/>
        <end position="65"/>
    </location>
</feature>
<dbReference type="AlphaFoldDB" id="A0A1S3JWH1"/>
<dbReference type="OrthoDB" id="1919336at2759"/>
<dbReference type="PROSITE" id="PS50105">
    <property type="entry name" value="SAM_DOMAIN"/>
    <property type="match status" value="1"/>
</dbReference>
<dbReference type="Proteomes" id="UP000085678">
    <property type="component" value="Unplaced"/>
</dbReference>
<feature type="region of interest" description="Disordered" evidence="5">
    <location>
        <begin position="82"/>
        <end position="111"/>
    </location>
</feature>
<evidence type="ECO:0000256" key="5">
    <source>
        <dbReference type="SAM" id="MobiDB-lite"/>
    </source>
</evidence>
<keyword evidence="2" id="KW-0963">Cytoplasm</keyword>
<evidence type="ECO:0000313" key="7">
    <source>
        <dbReference type="Proteomes" id="UP000085678"/>
    </source>
</evidence>
<sequence>MEENIVENWLRSLNFVGYTQAFLDNGYDDLEVCKQIGEDDLDAIGVVKKSHRKEILKAVHQIREEGATSVYFTLEEPGVTNYPYNDQVSPRPLSNSSSTDTTPTSPSKDIYLPRDYRVDEYEEGKNALVVIPQKKLTAIILEKLSQDRIDLSQLSSQGDVASIEVLAHKYAKEFNTHQSDVLYKLKELQAAGVPTHKETVRSHRRIQRGF</sequence>
<proteinExistence type="predicted"/>
<dbReference type="PANTHER" id="PTHR12301">
    <property type="entry name" value="SAM-DOMAIN, SH3 AND NUCLEAR LOCALIZATION SIGNALS PROTEIN RELATED"/>
    <property type="match status" value="1"/>
</dbReference>
<protein>
    <recommendedName>
        <fullName evidence="4">Sterile alpha motif domain-containing protein 5</fullName>
    </recommendedName>
</protein>
<reference evidence="8" key="1">
    <citation type="submission" date="2025-08" db="UniProtKB">
        <authorList>
            <consortium name="RefSeq"/>
        </authorList>
    </citation>
    <scope>IDENTIFICATION</scope>
    <source>
        <tissue evidence="8">Gonads</tissue>
    </source>
</reference>
<evidence type="ECO:0000256" key="3">
    <source>
        <dbReference type="ARBA" id="ARBA00065890"/>
    </source>
</evidence>
<dbReference type="Gene3D" id="1.10.150.50">
    <property type="entry name" value="Transcription Factor, Ets-1"/>
    <property type="match status" value="1"/>
</dbReference>
<dbReference type="SMART" id="SM00454">
    <property type="entry name" value="SAM"/>
    <property type="match status" value="1"/>
</dbReference>
<accession>A0A1S3JWH1</accession>
<evidence type="ECO:0000256" key="1">
    <source>
        <dbReference type="ARBA" id="ARBA00004496"/>
    </source>
</evidence>
<dbReference type="InParanoid" id="A0A1S3JWH1"/>
<keyword evidence="7" id="KW-1185">Reference proteome</keyword>
<dbReference type="InterPro" id="IPR001660">
    <property type="entry name" value="SAM"/>
</dbReference>
<comment type="subunit">
    <text evidence="3">Interacts promiscuously (via SAM domain) with EPHA5, EPHA6, EPHA7, EPHA8, EPHB1, EPHB2, EPHB3 and EPHB4 (via SAM domain) (in vitro).</text>
</comment>
<evidence type="ECO:0000256" key="4">
    <source>
        <dbReference type="ARBA" id="ARBA00073398"/>
    </source>
</evidence>
<feature type="compositionally biased region" description="Low complexity" evidence="5">
    <location>
        <begin position="94"/>
        <end position="107"/>
    </location>
</feature>
<comment type="subcellular location">
    <subcellularLocation>
        <location evidence="1">Cytoplasm</location>
    </subcellularLocation>
</comment>
<dbReference type="PANTHER" id="PTHR12301:SF8">
    <property type="entry name" value="STERILE ALPHA MOTIF DOMAIN-CONTAINING PROTEIN 5"/>
    <property type="match status" value="1"/>
</dbReference>
<dbReference type="GeneID" id="106176789"/>
<dbReference type="FunFam" id="1.10.150.50:FF:000055">
    <property type="entry name" value="Sterile alpha motif domain containing 5"/>
    <property type="match status" value="1"/>
</dbReference>
<dbReference type="Pfam" id="PF00536">
    <property type="entry name" value="SAM_1"/>
    <property type="match status" value="1"/>
</dbReference>
<dbReference type="RefSeq" id="XP_013414775.1">
    <property type="nucleotide sequence ID" value="XM_013559321.1"/>
</dbReference>
<organism evidence="7 8">
    <name type="scientific">Lingula anatina</name>
    <name type="common">Brachiopod</name>
    <name type="synonym">Lingula unguis</name>
    <dbReference type="NCBI Taxonomy" id="7574"/>
    <lineage>
        <taxon>Eukaryota</taxon>
        <taxon>Metazoa</taxon>
        <taxon>Spiralia</taxon>
        <taxon>Lophotrochozoa</taxon>
        <taxon>Brachiopoda</taxon>
        <taxon>Linguliformea</taxon>
        <taxon>Lingulata</taxon>
        <taxon>Lingulida</taxon>
        <taxon>Linguloidea</taxon>
        <taxon>Lingulidae</taxon>
        <taxon>Lingula</taxon>
    </lineage>
</organism>